<feature type="coiled-coil region" evidence="5">
    <location>
        <begin position="149"/>
        <end position="176"/>
    </location>
</feature>
<evidence type="ECO:0000256" key="1">
    <source>
        <dbReference type="ARBA" id="ARBA00022443"/>
    </source>
</evidence>
<dbReference type="PANTHER" id="PTHR47174:SF1">
    <property type="entry name" value="REDUCED VIABILITY UPON STARVATION PROTEIN 167"/>
    <property type="match status" value="1"/>
</dbReference>
<reference evidence="9 10" key="1">
    <citation type="journal article" date="2023" name="G3 (Bethesda)">
        <title>A high-quality reference genome for the fission yeast Schizosaccharomyces osmophilus.</title>
        <authorList>
            <person name="Jia G.S."/>
            <person name="Zhang W.C."/>
            <person name="Liang Y."/>
            <person name="Liu X.H."/>
            <person name="Rhind N."/>
            <person name="Pidoux A."/>
            <person name="Brysch-Herzberg M."/>
            <person name="Du L.L."/>
        </authorList>
    </citation>
    <scope>NUCLEOTIDE SEQUENCE [LARGE SCALE GENOMIC DNA]</scope>
    <source>
        <strain evidence="9 10">CBS 15793</strain>
    </source>
</reference>
<dbReference type="PANTHER" id="PTHR47174">
    <property type="entry name" value="BRIDGING INTEGRATOR 3"/>
    <property type="match status" value="1"/>
</dbReference>
<evidence type="ECO:0000256" key="6">
    <source>
        <dbReference type="SAM" id="MobiDB-lite"/>
    </source>
</evidence>
<dbReference type="CDD" id="cd07599">
    <property type="entry name" value="BAR_Rvs167p"/>
    <property type="match status" value="1"/>
</dbReference>
<protein>
    <submittedName>
        <fullName evidence="9">BAR adaptor protein Hob1</fullName>
    </submittedName>
</protein>
<dbReference type="Gene3D" id="1.20.1270.60">
    <property type="entry name" value="Arfaptin homology (AH) domain/BAR domain"/>
    <property type="match status" value="1"/>
</dbReference>
<gene>
    <name evidence="9" type="primary">hob1</name>
    <name evidence="9" type="ORF">SOMG_03224</name>
</gene>
<dbReference type="GO" id="GO:0031097">
    <property type="term" value="C:medial cortex"/>
    <property type="evidence" value="ECO:0007669"/>
    <property type="project" value="TreeGrafter"/>
</dbReference>
<dbReference type="GeneID" id="80876704"/>
<feature type="compositionally biased region" description="Low complexity" evidence="6">
    <location>
        <begin position="285"/>
        <end position="304"/>
    </location>
</feature>
<accession>A0AAE9WDN7</accession>
<dbReference type="GO" id="GO:0006897">
    <property type="term" value="P:endocytosis"/>
    <property type="evidence" value="ECO:0007669"/>
    <property type="project" value="InterPro"/>
</dbReference>
<name>A0AAE9WDN7_9SCHI</name>
<organism evidence="9 10">
    <name type="scientific">Schizosaccharomyces osmophilus</name>
    <dbReference type="NCBI Taxonomy" id="2545709"/>
    <lineage>
        <taxon>Eukaryota</taxon>
        <taxon>Fungi</taxon>
        <taxon>Dikarya</taxon>
        <taxon>Ascomycota</taxon>
        <taxon>Taphrinomycotina</taxon>
        <taxon>Schizosaccharomycetes</taxon>
        <taxon>Schizosaccharomycetales</taxon>
        <taxon>Schizosaccharomycetaceae</taxon>
        <taxon>Schizosaccharomyces</taxon>
    </lineage>
</organism>
<dbReference type="EMBL" id="CP115612">
    <property type="protein sequence ID" value="WBW73689.1"/>
    <property type="molecule type" value="Genomic_DNA"/>
</dbReference>
<sequence>MSWKGFKKSVVRAPQTFRSKFNIGEQTKDPVYEDAGRRFKSLETETKKLSDDSTKYTDAIRGLLNHQVGFADACIEIYNPISGQASNPESYHVEGSEEGVQAAEAYKDIVHDLESSLASELEVIQSRIVEPAGELLKIIRDVDKFLTKRDHKQIDYDRHRSTLKRLQEKKDRSLKDEKHLYEAETSFDQASQEYEYYNEMVKEELPRLFELEQEFIAPLFQDLYYMQLNIFWILYQKMSNCNIPYFNLDFDIIAAYENKRGDVRDRTEALTITRFKTAKPSHRVSGSFTGHSSHSSPSTSSSFSNKHEVAANSDVSASTVDGEASTSEVPPPYTSLGTHPATAAAANAPEKSSYPYAESTAPATSAPPAPPAPPAKPKLAIPSTEYVTAVYDYTAQAAGDLSFRVGDRIEIVSRSDNQNEWWIGRVHGYEGQFPGNYVQLNQIS</sequence>
<dbReference type="InterPro" id="IPR027267">
    <property type="entry name" value="AH/BAR_dom_sf"/>
</dbReference>
<feature type="domain" description="BAR" evidence="8">
    <location>
        <begin position="17"/>
        <end position="269"/>
    </location>
</feature>
<dbReference type="PRINTS" id="PR00452">
    <property type="entry name" value="SH3DOMAIN"/>
</dbReference>
<dbReference type="GO" id="GO:0008289">
    <property type="term" value="F:lipid binding"/>
    <property type="evidence" value="ECO:0007669"/>
    <property type="project" value="TreeGrafter"/>
</dbReference>
<dbReference type="RefSeq" id="XP_056037932.1">
    <property type="nucleotide sequence ID" value="XM_056182015.1"/>
</dbReference>
<evidence type="ECO:0000256" key="2">
    <source>
        <dbReference type="ARBA" id="ARBA00022553"/>
    </source>
</evidence>
<dbReference type="GO" id="GO:0043332">
    <property type="term" value="C:mating projection tip"/>
    <property type="evidence" value="ECO:0007669"/>
    <property type="project" value="TreeGrafter"/>
</dbReference>
<keyword evidence="2" id="KW-0597">Phosphoprotein</keyword>
<dbReference type="SUPFAM" id="SSF103657">
    <property type="entry name" value="BAR/IMD domain-like"/>
    <property type="match status" value="1"/>
</dbReference>
<proteinExistence type="predicted"/>
<evidence type="ECO:0000256" key="3">
    <source>
        <dbReference type="ARBA" id="ARBA00023054"/>
    </source>
</evidence>
<evidence type="ECO:0000313" key="10">
    <source>
        <dbReference type="Proteomes" id="UP001212411"/>
    </source>
</evidence>
<evidence type="ECO:0000256" key="4">
    <source>
        <dbReference type="PROSITE-ProRule" id="PRU00192"/>
    </source>
</evidence>
<dbReference type="Pfam" id="PF00018">
    <property type="entry name" value="SH3_1"/>
    <property type="match status" value="1"/>
</dbReference>
<feature type="region of interest" description="Disordered" evidence="6">
    <location>
        <begin position="281"/>
        <end position="377"/>
    </location>
</feature>
<evidence type="ECO:0000259" key="7">
    <source>
        <dbReference type="PROSITE" id="PS50002"/>
    </source>
</evidence>
<dbReference type="InterPro" id="IPR001452">
    <property type="entry name" value="SH3_domain"/>
</dbReference>
<evidence type="ECO:0000313" key="9">
    <source>
        <dbReference type="EMBL" id="WBW73689.1"/>
    </source>
</evidence>
<dbReference type="AlphaFoldDB" id="A0AAE9WDN7"/>
<evidence type="ECO:0000259" key="8">
    <source>
        <dbReference type="PROSITE" id="PS51021"/>
    </source>
</evidence>
<dbReference type="FunFam" id="2.30.30.40:FF:000189">
    <property type="entry name" value="BAR adaptor protein RVS167"/>
    <property type="match status" value="1"/>
</dbReference>
<dbReference type="InterPro" id="IPR046982">
    <property type="entry name" value="BIN3/RVS161-like"/>
</dbReference>
<dbReference type="SMART" id="SM00721">
    <property type="entry name" value="BAR"/>
    <property type="match status" value="1"/>
</dbReference>
<dbReference type="Gene3D" id="2.30.30.40">
    <property type="entry name" value="SH3 Domains"/>
    <property type="match status" value="1"/>
</dbReference>
<keyword evidence="10" id="KW-1185">Reference proteome</keyword>
<evidence type="ECO:0000256" key="5">
    <source>
        <dbReference type="SAM" id="Coils"/>
    </source>
</evidence>
<dbReference type="GO" id="GO:1990528">
    <property type="term" value="C:Rvs161p-Rvs167p complex"/>
    <property type="evidence" value="ECO:0007669"/>
    <property type="project" value="TreeGrafter"/>
</dbReference>
<keyword evidence="3 5" id="KW-0175">Coiled coil</keyword>
<dbReference type="InterPro" id="IPR036028">
    <property type="entry name" value="SH3-like_dom_sf"/>
</dbReference>
<feature type="compositionally biased region" description="Pro residues" evidence="6">
    <location>
        <begin position="365"/>
        <end position="376"/>
    </location>
</feature>
<dbReference type="InterPro" id="IPR004148">
    <property type="entry name" value="BAR_dom"/>
</dbReference>
<dbReference type="KEGG" id="som:SOMG_03224"/>
<dbReference type="Proteomes" id="UP001212411">
    <property type="component" value="Chromosome 2"/>
</dbReference>
<dbReference type="GO" id="GO:0097320">
    <property type="term" value="P:plasma membrane tubulation"/>
    <property type="evidence" value="ECO:0007669"/>
    <property type="project" value="TreeGrafter"/>
</dbReference>
<feature type="domain" description="SH3" evidence="7">
    <location>
        <begin position="382"/>
        <end position="443"/>
    </location>
</feature>
<dbReference type="SMART" id="SM00326">
    <property type="entry name" value="SH3"/>
    <property type="match status" value="1"/>
</dbReference>
<dbReference type="GO" id="GO:0051666">
    <property type="term" value="P:actin cortical patch localization"/>
    <property type="evidence" value="ECO:0007669"/>
    <property type="project" value="InterPro"/>
</dbReference>
<dbReference type="FunFam" id="1.20.1270.60:FF:000048">
    <property type="entry name" value="BAR adaptor protein RVS167"/>
    <property type="match status" value="1"/>
</dbReference>
<feature type="compositionally biased region" description="Polar residues" evidence="6">
    <location>
        <begin position="313"/>
        <end position="328"/>
    </location>
</feature>
<dbReference type="SUPFAM" id="SSF50044">
    <property type="entry name" value="SH3-domain"/>
    <property type="match status" value="1"/>
</dbReference>
<dbReference type="Pfam" id="PF03114">
    <property type="entry name" value="BAR"/>
    <property type="match status" value="1"/>
</dbReference>
<dbReference type="GO" id="GO:0030479">
    <property type="term" value="C:actin cortical patch"/>
    <property type="evidence" value="ECO:0007669"/>
    <property type="project" value="TreeGrafter"/>
</dbReference>
<keyword evidence="1 4" id="KW-0728">SH3 domain</keyword>
<dbReference type="PROSITE" id="PS50002">
    <property type="entry name" value="SH3"/>
    <property type="match status" value="1"/>
</dbReference>
<dbReference type="PROSITE" id="PS51021">
    <property type="entry name" value="BAR"/>
    <property type="match status" value="1"/>
</dbReference>